<dbReference type="Gene3D" id="1.10.10.10">
    <property type="entry name" value="Winged helix-like DNA-binding domain superfamily/Winged helix DNA-binding domain"/>
    <property type="match status" value="1"/>
</dbReference>
<feature type="domain" description="HTH luxR-type" evidence="1">
    <location>
        <begin position="17"/>
        <end position="82"/>
    </location>
</feature>
<proteinExistence type="predicted"/>
<dbReference type="GO" id="GO:0003677">
    <property type="term" value="F:DNA binding"/>
    <property type="evidence" value="ECO:0007669"/>
    <property type="project" value="UniProtKB-KW"/>
</dbReference>
<dbReference type="Proteomes" id="UP000239494">
    <property type="component" value="Unassembled WGS sequence"/>
</dbReference>
<sequence>MLRQDEPERCGGCPFTGAGPRRRLTPLDATILEAVAAGASSLRIARGLRLSRQAVDYHVKSLQRRLNAGNRAELVARACATGVLGVDQWPPKVSPCPDLGHPRCR</sequence>
<accession>A0A2T0SUC6</accession>
<dbReference type="SMART" id="SM00421">
    <property type="entry name" value="HTH_LUXR"/>
    <property type="match status" value="1"/>
</dbReference>
<dbReference type="EMBL" id="PVTF01000011">
    <property type="protein sequence ID" value="PRY36963.1"/>
    <property type="molecule type" value="Genomic_DNA"/>
</dbReference>
<keyword evidence="3" id="KW-1185">Reference proteome</keyword>
<evidence type="ECO:0000313" key="3">
    <source>
        <dbReference type="Proteomes" id="UP000239494"/>
    </source>
</evidence>
<dbReference type="AlphaFoldDB" id="A0A2T0SUC6"/>
<dbReference type="GO" id="GO:0006355">
    <property type="term" value="P:regulation of DNA-templated transcription"/>
    <property type="evidence" value="ECO:0007669"/>
    <property type="project" value="InterPro"/>
</dbReference>
<dbReference type="Pfam" id="PF00196">
    <property type="entry name" value="GerE"/>
    <property type="match status" value="1"/>
</dbReference>
<comment type="caution">
    <text evidence="2">The sequence shown here is derived from an EMBL/GenBank/DDBJ whole genome shotgun (WGS) entry which is preliminary data.</text>
</comment>
<keyword evidence="2" id="KW-0238">DNA-binding</keyword>
<evidence type="ECO:0000259" key="1">
    <source>
        <dbReference type="PROSITE" id="PS50043"/>
    </source>
</evidence>
<evidence type="ECO:0000313" key="2">
    <source>
        <dbReference type="EMBL" id="PRY36963.1"/>
    </source>
</evidence>
<dbReference type="InterPro" id="IPR036388">
    <property type="entry name" value="WH-like_DNA-bd_sf"/>
</dbReference>
<protein>
    <submittedName>
        <fullName evidence="2">DNA-binding CsgD family transcriptional regulator</fullName>
    </submittedName>
</protein>
<organism evidence="2 3">
    <name type="scientific">Umezawaea tangerina</name>
    <dbReference type="NCBI Taxonomy" id="84725"/>
    <lineage>
        <taxon>Bacteria</taxon>
        <taxon>Bacillati</taxon>
        <taxon>Actinomycetota</taxon>
        <taxon>Actinomycetes</taxon>
        <taxon>Pseudonocardiales</taxon>
        <taxon>Pseudonocardiaceae</taxon>
        <taxon>Umezawaea</taxon>
    </lineage>
</organism>
<gene>
    <name evidence="2" type="ORF">CLV43_111335</name>
</gene>
<dbReference type="CDD" id="cd06170">
    <property type="entry name" value="LuxR_C_like"/>
    <property type="match status" value="1"/>
</dbReference>
<dbReference type="InterPro" id="IPR000792">
    <property type="entry name" value="Tscrpt_reg_LuxR_C"/>
</dbReference>
<reference evidence="2 3" key="1">
    <citation type="submission" date="2018-03" db="EMBL/GenBank/DDBJ databases">
        <title>Genomic Encyclopedia of Archaeal and Bacterial Type Strains, Phase II (KMG-II): from individual species to whole genera.</title>
        <authorList>
            <person name="Goeker M."/>
        </authorList>
    </citation>
    <scope>NUCLEOTIDE SEQUENCE [LARGE SCALE GENOMIC DNA]</scope>
    <source>
        <strain evidence="2 3">DSM 44720</strain>
    </source>
</reference>
<dbReference type="SUPFAM" id="SSF46894">
    <property type="entry name" value="C-terminal effector domain of the bipartite response regulators"/>
    <property type="match status" value="1"/>
</dbReference>
<dbReference type="InterPro" id="IPR016032">
    <property type="entry name" value="Sig_transdc_resp-reg_C-effctor"/>
</dbReference>
<name>A0A2T0SUC6_9PSEU</name>
<dbReference type="PROSITE" id="PS50043">
    <property type="entry name" value="HTH_LUXR_2"/>
    <property type="match status" value="1"/>
</dbReference>